<comment type="caution">
    <text evidence="3">The sequence shown here is derived from an EMBL/GenBank/DDBJ whole genome shotgun (WGS) entry which is preliminary data.</text>
</comment>
<proteinExistence type="predicted"/>
<feature type="compositionally biased region" description="Polar residues" evidence="1">
    <location>
        <begin position="271"/>
        <end position="280"/>
    </location>
</feature>
<dbReference type="InterPro" id="IPR041685">
    <property type="entry name" value="AAA_GajA/Old/RecF-like"/>
</dbReference>
<evidence type="ECO:0000313" key="3">
    <source>
        <dbReference type="EMBL" id="TXK11182.1"/>
    </source>
</evidence>
<protein>
    <submittedName>
        <fullName evidence="3">AAA family ATPase</fullName>
    </submittedName>
</protein>
<dbReference type="Gene3D" id="3.40.50.300">
    <property type="entry name" value="P-loop containing nucleotide triphosphate hydrolases"/>
    <property type="match status" value="1"/>
</dbReference>
<evidence type="ECO:0000256" key="1">
    <source>
        <dbReference type="SAM" id="MobiDB-lite"/>
    </source>
</evidence>
<keyword evidence="4" id="KW-1185">Reference proteome</keyword>
<dbReference type="AlphaFoldDB" id="A0A5C8I0M5"/>
<dbReference type="PANTHER" id="PTHR43581">
    <property type="entry name" value="ATP/GTP PHOSPHATASE"/>
    <property type="match status" value="1"/>
</dbReference>
<evidence type="ECO:0000259" key="2">
    <source>
        <dbReference type="Pfam" id="PF13175"/>
    </source>
</evidence>
<dbReference type="Proteomes" id="UP000321949">
    <property type="component" value="Unassembled WGS sequence"/>
</dbReference>
<dbReference type="Pfam" id="PF13175">
    <property type="entry name" value="AAA_15"/>
    <property type="match status" value="1"/>
</dbReference>
<gene>
    <name evidence="3" type="ORF">FVP74_07475</name>
</gene>
<reference evidence="3 4" key="1">
    <citation type="submission" date="2019-08" db="EMBL/GenBank/DDBJ databases">
        <authorList>
            <person name="Dong K."/>
        </authorList>
    </citation>
    <scope>NUCLEOTIDE SEQUENCE [LARGE SCALE GENOMIC DNA]</scope>
    <source>
        <strain evidence="3 4">K-1</strain>
    </source>
</reference>
<evidence type="ECO:0000313" key="4">
    <source>
        <dbReference type="Proteomes" id="UP000321949"/>
    </source>
</evidence>
<dbReference type="InterPro" id="IPR027417">
    <property type="entry name" value="P-loop_NTPase"/>
</dbReference>
<feature type="domain" description="Endonuclease GajA/Old nuclease/RecF-like AAA" evidence="2">
    <location>
        <begin position="316"/>
        <end position="362"/>
    </location>
</feature>
<dbReference type="SUPFAM" id="SSF52540">
    <property type="entry name" value="P-loop containing nucleoside triphosphate hydrolases"/>
    <property type="match status" value="1"/>
</dbReference>
<name>A0A5C8I0M5_9MICO</name>
<accession>A0A5C8I0M5</accession>
<dbReference type="EMBL" id="VRSX01000003">
    <property type="protein sequence ID" value="TXK11182.1"/>
    <property type="molecule type" value="Genomic_DNA"/>
</dbReference>
<dbReference type="OrthoDB" id="3237462at2"/>
<dbReference type="PANTHER" id="PTHR43581:SF4">
    <property type="entry name" value="ATP_GTP PHOSPHATASE"/>
    <property type="match status" value="1"/>
</dbReference>
<dbReference type="InterPro" id="IPR051396">
    <property type="entry name" value="Bact_Antivir_Def_Nuclease"/>
</dbReference>
<feature type="region of interest" description="Disordered" evidence="1">
    <location>
        <begin position="271"/>
        <end position="290"/>
    </location>
</feature>
<organism evidence="3 4">
    <name type="scientific">Microbacterium saccharophilum</name>
    <dbReference type="NCBI Taxonomy" id="1213358"/>
    <lineage>
        <taxon>Bacteria</taxon>
        <taxon>Bacillati</taxon>
        <taxon>Actinomycetota</taxon>
        <taxon>Actinomycetes</taxon>
        <taxon>Micrococcales</taxon>
        <taxon>Microbacteriaceae</taxon>
        <taxon>Microbacterium</taxon>
    </lineage>
</organism>
<sequence>MCVPASVASFWIQVGRRQPRGGGTSRKVLRSPRCQLVRQDNVRGGGLPGSLSGLPSNWSSECRSTRSGDRLIEIDYYFERAGQVEGRLGEQIMTQTGRRSADTAAATWTRSLSRDLGSVRSAQETRSEFQDAVRLIFLPASRNPLDELARREVRVLIELLRAQQQARGSGRDLTGLRARAGHLLEGLANDTILQSLERVVTTHLHALTSGVERSWPYIRGQAVDDAYLARVLQLMLGVIEGREHALPLDVTALGYVNLLHIAIILAAIPTTGSQPTTPESSIEADEGDTDVRDYLDQADAERESEEDSLFSTDPFHATVVIEEPEAHLHPQLQQALVRYLRDQVRARPELQIILTSHAPDIITSTAPEELVVLRKGADGARVCRTIAEVPFHDRSRILQRVALHFDAARSSALFSSRVLLVEGVTDAALVREFGLAWSASDAEKRAFVHALSIVPIGAKVGQWPVEFLASPGHELVGRLAVLRDSDLAPTDTPAPPSWLARYDHGVVQVEQSHPTLEPAITVGNEALVSRVLGRMELPAASPVTDASVEALFRGARAATEVSPATSAGPAARRKGEFSLEMAAEIRSALRRGETVHVPGAIERALDFLYVGPGGTPPVAFADETDS</sequence>